<keyword evidence="3" id="KW-1185">Reference proteome</keyword>
<dbReference type="EMBL" id="VDCS01000008">
    <property type="protein sequence ID" value="TNJ44288.1"/>
    <property type="molecule type" value="Genomic_DNA"/>
</dbReference>
<evidence type="ECO:0000259" key="1">
    <source>
        <dbReference type="Pfam" id="PF13568"/>
    </source>
</evidence>
<proteinExistence type="predicted"/>
<dbReference type="RefSeq" id="WP_139697179.1">
    <property type="nucleotide sequence ID" value="NZ_CP074074.1"/>
</dbReference>
<dbReference type="Pfam" id="PF13568">
    <property type="entry name" value="OMP_b-brl_2"/>
    <property type="match status" value="1"/>
</dbReference>
<gene>
    <name evidence="2" type="ORF">FGF67_09680</name>
</gene>
<protein>
    <submittedName>
        <fullName evidence="2">PorT family protein</fullName>
    </submittedName>
</protein>
<evidence type="ECO:0000313" key="2">
    <source>
        <dbReference type="EMBL" id="TNJ44288.1"/>
    </source>
</evidence>
<accession>A0A5C4SL35</accession>
<feature type="domain" description="Outer membrane protein beta-barrel" evidence="1">
    <location>
        <begin position="18"/>
        <end position="207"/>
    </location>
</feature>
<sequence length="232" mass="26645">MKYCFSVFFVVFISLTIFAQEKLPKSGVVDSLYKEDHFYATMTYNLLTNTPVGLRQRGFSLGFNLGYLKDMPVNKARNKAIAIGLGYSTNSYNHNILISKDANGVFLYNIIPEGSSFSKNKISTHLIEVPFEFRWRTSTPTDFEFWRIYAGFKVGYLLTHTTKYIGDLGSFKYSNNPHFDNFQYGLMVSAGYNTWNIHVYYALNPIFSEQAKIDGARIEMSTLKIGLMFYIL</sequence>
<organism evidence="2 3">
    <name type="scientific">Allotamlana fucoidanivorans</name>
    <dbReference type="NCBI Taxonomy" id="2583814"/>
    <lineage>
        <taxon>Bacteria</taxon>
        <taxon>Pseudomonadati</taxon>
        <taxon>Bacteroidota</taxon>
        <taxon>Flavobacteriia</taxon>
        <taxon>Flavobacteriales</taxon>
        <taxon>Flavobacteriaceae</taxon>
        <taxon>Allotamlana</taxon>
    </lineage>
</organism>
<dbReference type="InterPro" id="IPR025665">
    <property type="entry name" value="Beta-barrel_OMP_2"/>
</dbReference>
<comment type="caution">
    <text evidence="2">The sequence shown here is derived from an EMBL/GenBank/DDBJ whole genome shotgun (WGS) entry which is preliminary data.</text>
</comment>
<reference evidence="2 3" key="1">
    <citation type="submission" date="2019-05" db="EMBL/GenBank/DDBJ databases">
        <title>Tamlana fucoidanivorans sp. nov., isolated from the surface of algae collected from Fujian province in China.</title>
        <authorList>
            <person name="Li J."/>
        </authorList>
    </citation>
    <scope>NUCLEOTIDE SEQUENCE [LARGE SCALE GENOMIC DNA]</scope>
    <source>
        <strain evidence="2 3">CW2-9</strain>
    </source>
</reference>
<dbReference type="AlphaFoldDB" id="A0A5C4SL35"/>
<dbReference type="OrthoDB" id="959017at2"/>
<evidence type="ECO:0000313" key="3">
    <source>
        <dbReference type="Proteomes" id="UP000308713"/>
    </source>
</evidence>
<name>A0A5C4SL35_9FLAO</name>
<dbReference type="Proteomes" id="UP000308713">
    <property type="component" value="Unassembled WGS sequence"/>
</dbReference>